<protein>
    <submittedName>
        <fullName evidence="6">SUMF1/EgtB/PvdO family nonheme iron enzyme</fullName>
    </submittedName>
</protein>
<dbReference type="SUPFAM" id="SSF56436">
    <property type="entry name" value="C-type lectin-like"/>
    <property type="match status" value="1"/>
</dbReference>
<evidence type="ECO:0000313" key="6">
    <source>
        <dbReference type="EMBL" id="MFC5495998.1"/>
    </source>
</evidence>
<comment type="caution">
    <text evidence="6">The sequence shown here is derived from an EMBL/GenBank/DDBJ whole genome shotgun (WGS) entry which is preliminary data.</text>
</comment>
<feature type="domain" description="Sulfatase-modifying factor enzyme-like" evidence="4">
    <location>
        <begin position="306"/>
        <end position="373"/>
    </location>
</feature>
<evidence type="ECO:0000259" key="5">
    <source>
        <dbReference type="Pfam" id="PF12867"/>
    </source>
</evidence>
<sequence length="376" mass="42295">MDATFHVYSKAQALRTAGTGPVREALLEVRRRTLALADAYFLALADAGMQVPYASQLNPPLWEMGHVAWFQEYWIERNRQRPLGVKCNPDHRRFPSSLQEADALYDSGKVEHRSRWSLPLPDFAATRRYLDSTLQQTLVLLDQLPEDASEDELYFFRLVALHEAMHGEAAAYMGEALGIGLPPHGAPPAQRPALTRIALPQQHFKVGSPLEGFAFDNELLDHHVPLAAFQIDSQPVSWARFMPFVKAGGCKPRPGWAEAAARDPSAPAVHLSAAEAEGWCRWAGRRLPTEAEWECAAIQAPGFSWGEVWEWTASTFEPYPEFAPHPYRDYSQPWFGSRRVLRGAAAATSPWLAHPRYRNFFEPQRSDIFAGFRSCA</sequence>
<dbReference type="EMBL" id="JBHSMF010000002">
    <property type="protein sequence ID" value="MFC5495998.1"/>
    <property type="molecule type" value="Genomic_DNA"/>
</dbReference>
<keyword evidence="1" id="KW-0560">Oxidoreductase</keyword>
<evidence type="ECO:0000259" key="4">
    <source>
        <dbReference type="Pfam" id="PF03781"/>
    </source>
</evidence>
<accession>A0ABW0N9W5</accession>
<dbReference type="InterPro" id="IPR051043">
    <property type="entry name" value="Sulfatase_Mod_Factor_Kinase"/>
</dbReference>
<dbReference type="Gene3D" id="3.90.1580.10">
    <property type="entry name" value="paralog of FGE (formylglycine-generating enzyme)"/>
    <property type="match status" value="2"/>
</dbReference>
<name>A0ABW0N9W5_9BURK</name>
<dbReference type="InterPro" id="IPR005532">
    <property type="entry name" value="SUMF_dom"/>
</dbReference>
<proteinExistence type="predicted"/>
<dbReference type="SUPFAM" id="SSF109854">
    <property type="entry name" value="DinB/YfiT-like putative metalloenzymes"/>
    <property type="match status" value="1"/>
</dbReference>
<dbReference type="InterPro" id="IPR016187">
    <property type="entry name" value="CTDL_fold"/>
</dbReference>
<evidence type="ECO:0000256" key="1">
    <source>
        <dbReference type="ARBA" id="ARBA00023002"/>
    </source>
</evidence>
<reference evidence="7" key="1">
    <citation type="journal article" date="2019" name="Int. J. Syst. Evol. Microbiol.">
        <title>The Global Catalogue of Microorganisms (GCM) 10K type strain sequencing project: providing services to taxonomists for standard genome sequencing and annotation.</title>
        <authorList>
            <consortium name="The Broad Institute Genomics Platform"/>
            <consortium name="The Broad Institute Genome Sequencing Center for Infectious Disease"/>
            <person name="Wu L."/>
            <person name="Ma J."/>
        </authorList>
    </citation>
    <scope>NUCLEOTIDE SEQUENCE [LARGE SCALE GENOMIC DNA]</scope>
    <source>
        <strain evidence="7">CCUG 57401</strain>
    </source>
</reference>
<dbReference type="InterPro" id="IPR042095">
    <property type="entry name" value="SUMF_sf"/>
</dbReference>
<dbReference type="InterPro" id="IPR024775">
    <property type="entry name" value="DinB-like"/>
</dbReference>
<evidence type="ECO:0000256" key="3">
    <source>
        <dbReference type="ARBA" id="ARBA00037882"/>
    </source>
</evidence>
<evidence type="ECO:0000313" key="7">
    <source>
        <dbReference type="Proteomes" id="UP001596037"/>
    </source>
</evidence>
<dbReference type="NCBIfam" id="TIGR04373">
    <property type="entry name" value="egtB_X_signatur"/>
    <property type="match status" value="1"/>
</dbReference>
<dbReference type="Proteomes" id="UP001596037">
    <property type="component" value="Unassembled WGS sequence"/>
</dbReference>
<evidence type="ECO:0000256" key="2">
    <source>
        <dbReference type="ARBA" id="ARBA00023004"/>
    </source>
</evidence>
<comment type="pathway">
    <text evidence="3">Amino-acid biosynthesis; ergothioneine biosynthesis.</text>
</comment>
<feature type="domain" description="DinB-like" evidence="5">
    <location>
        <begin position="28"/>
        <end position="168"/>
    </location>
</feature>
<organism evidence="6 7">
    <name type="scientific">Caenimonas terrae</name>
    <dbReference type="NCBI Taxonomy" id="696074"/>
    <lineage>
        <taxon>Bacteria</taxon>
        <taxon>Pseudomonadati</taxon>
        <taxon>Pseudomonadota</taxon>
        <taxon>Betaproteobacteria</taxon>
        <taxon>Burkholderiales</taxon>
        <taxon>Comamonadaceae</taxon>
        <taxon>Caenimonas</taxon>
    </lineage>
</organism>
<gene>
    <name evidence="6" type="ORF">ACFPOE_00500</name>
</gene>
<dbReference type="Pfam" id="PF03781">
    <property type="entry name" value="FGE-sulfatase"/>
    <property type="match status" value="2"/>
</dbReference>
<dbReference type="RefSeq" id="WP_376848032.1">
    <property type="nucleotide sequence ID" value="NZ_JBHSMF010000002.1"/>
</dbReference>
<feature type="domain" description="Sulfatase-modifying factor enzyme-like" evidence="4">
    <location>
        <begin position="199"/>
        <end position="297"/>
    </location>
</feature>
<keyword evidence="7" id="KW-1185">Reference proteome</keyword>
<dbReference type="PANTHER" id="PTHR23150">
    <property type="entry name" value="SULFATASE MODIFYING FACTOR 1, 2"/>
    <property type="match status" value="1"/>
</dbReference>
<keyword evidence="2" id="KW-0408">Iron</keyword>
<dbReference type="InterPro" id="IPR030809">
    <property type="entry name" value="EgtB_signatur"/>
</dbReference>
<dbReference type="InterPro" id="IPR034660">
    <property type="entry name" value="DinB/YfiT-like"/>
</dbReference>
<dbReference type="Pfam" id="PF12867">
    <property type="entry name" value="DinB_2"/>
    <property type="match status" value="1"/>
</dbReference>